<feature type="domain" description="NmrA-like" evidence="1">
    <location>
        <begin position="3"/>
        <end position="231"/>
    </location>
</feature>
<evidence type="ECO:0000313" key="3">
    <source>
        <dbReference type="Proteomes" id="UP000234331"/>
    </source>
</evidence>
<dbReference type="RefSeq" id="WP_101830676.1">
    <property type="nucleotide sequence ID" value="NZ_FZMO01000058.1"/>
</dbReference>
<dbReference type="PANTHER" id="PTHR47129">
    <property type="entry name" value="QUINONE OXIDOREDUCTASE 2"/>
    <property type="match status" value="1"/>
</dbReference>
<dbReference type="InterPro" id="IPR052718">
    <property type="entry name" value="NmrA-type_oxidoreductase"/>
</dbReference>
<dbReference type="InterPro" id="IPR008030">
    <property type="entry name" value="NmrA-like"/>
</dbReference>
<dbReference type="Gene3D" id="3.40.50.720">
    <property type="entry name" value="NAD(P)-binding Rossmann-like Domain"/>
    <property type="match status" value="1"/>
</dbReference>
<dbReference type="Gene3D" id="3.90.25.10">
    <property type="entry name" value="UDP-galactose 4-epimerase, domain 1"/>
    <property type="match status" value="1"/>
</dbReference>
<dbReference type="InterPro" id="IPR036291">
    <property type="entry name" value="NAD(P)-bd_dom_sf"/>
</dbReference>
<protein>
    <submittedName>
        <fullName evidence="2">NAD(P)H:quinone oxidoreductase</fullName>
    </submittedName>
</protein>
<keyword evidence="3" id="KW-1185">Reference proteome</keyword>
<dbReference type="Proteomes" id="UP000234331">
    <property type="component" value="Unassembled WGS sequence"/>
</dbReference>
<evidence type="ECO:0000313" key="2">
    <source>
        <dbReference type="EMBL" id="SNQ46701.1"/>
    </source>
</evidence>
<dbReference type="OrthoDB" id="5510591at2"/>
<sequence length="286" mass="28997">MGSIAVTGITGHLAPLVIDGLLGAGVAQSSLVGLARAPERAASLAARGVDVRLGDYDAPETLTAALAGVSTLLLVSASEVGKRIVQHTNVVEAAKAAGVARIAYTSIVRADTSAVSLAVEHKATEQVIAASGLPYTFLRNSWYIENYTRDLARHLATGVIVGAAGGGKIAGATIADYAAAAVAVLTGDGHEGTTYELGGTPFTLAELAAAITDVTGTNVTYQDLPEAEFIATLREHAGLDEGTAAFVAGLDAAIARGELDVPTTDLETLIGRPSTPLADVIRAARS</sequence>
<dbReference type="AlphaFoldDB" id="A0A2I2KM08"/>
<accession>A0A2I2KM08</accession>
<name>A0A2I2KM08_9ACTN</name>
<dbReference type="EMBL" id="FZMO01000058">
    <property type="protein sequence ID" value="SNQ46701.1"/>
    <property type="molecule type" value="Genomic_DNA"/>
</dbReference>
<dbReference type="SUPFAM" id="SSF51735">
    <property type="entry name" value="NAD(P)-binding Rossmann-fold domains"/>
    <property type="match status" value="1"/>
</dbReference>
<evidence type="ECO:0000259" key="1">
    <source>
        <dbReference type="Pfam" id="PF05368"/>
    </source>
</evidence>
<gene>
    <name evidence="2" type="primary">ytfG</name>
    <name evidence="2" type="ORF">FRACA_1500011</name>
</gene>
<reference evidence="2 3" key="1">
    <citation type="submission" date="2017-06" db="EMBL/GenBank/DDBJ databases">
        <authorList>
            <person name="Kim H.J."/>
            <person name="Triplett B.A."/>
        </authorList>
    </citation>
    <scope>NUCLEOTIDE SEQUENCE [LARGE SCALE GENOMIC DNA]</scope>
    <source>
        <strain evidence="2">FRACA_ARgP5</strain>
    </source>
</reference>
<dbReference type="PANTHER" id="PTHR47129:SF1">
    <property type="entry name" value="NMRA-LIKE DOMAIN-CONTAINING PROTEIN"/>
    <property type="match status" value="1"/>
</dbReference>
<dbReference type="Pfam" id="PF05368">
    <property type="entry name" value="NmrA"/>
    <property type="match status" value="1"/>
</dbReference>
<proteinExistence type="predicted"/>
<organism evidence="2 3">
    <name type="scientific">Frankia canadensis</name>
    <dbReference type="NCBI Taxonomy" id="1836972"/>
    <lineage>
        <taxon>Bacteria</taxon>
        <taxon>Bacillati</taxon>
        <taxon>Actinomycetota</taxon>
        <taxon>Actinomycetes</taxon>
        <taxon>Frankiales</taxon>
        <taxon>Frankiaceae</taxon>
        <taxon>Frankia</taxon>
    </lineage>
</organism>